<accession>A0A0G0QTY0</accession>
<dbReference type="PROSITE" id="PS51257">
    <property type="entry name" value="PROKAR_LIPOPROTEIN"/>
    <property type="match status" value="1"/>
</dbReference>
<proteinExistence type="predicted"/>
<dbReference type="AlphaFoldDB" id="A0A0G0QTY0"/>
<organism evidence="2 3">
    <name type="scientific">Candidatus Daviesbacteria bacterium GW2011_GWC2_40_12</name>
    <dbReference type="NCBI Taxonomy" id="1618431"/>
    <lineage>
        <taxon>Bacteria</taxon>
        <taxon>Candidatus Daviesiibacteriota</taxon>
    </lineage>
</organism>
<evidence type="ECO:0000256" key="1">
    <source>
        <dbReference type="SAM" id="MobiDB-lite"/>
    </source>
</evidence>
<gene>
    <name evidence="2" type="ORF">UT77_C0019G0013</name>
</gene>
<feature type="region of interest" description="Disordered" evidence="1">
    <location>
        <begin position="38"/>
        <end position="58"/>
    </location>
</feature>
<name>A0A0G0QTY0_9BACT</name>
<dbReference type="EMBL" id="LBYB01000019">
    <property type="protein sequence ID" value="KKR40781.1"/>
    <property type="molecule type" value="Genomic_DNA"/>
</dbReference>
<comment type="caution">
    <text evidence="2">The sequence shown here is derived from an EMBL/GenBank/DDBJ whole genome shotgun (WGS) entry which is preliminary data.</text>
</comment>
<sequence>MSIDRQKSPKLAAALFVVAYGVSTLIGCTGSKDQKIIGPSGPGLPPVPTATKSAKEKGFSPEANEIRLRLNYGDMINIGGKMEFRGESRLVDLSLVMSRISDQIGTEAGLLQLNQPLTLKVVDIPAQPGSTGAETYFNPQTKSGISEIVVPYFLATLDKEARLPNSPLVTEERRREYLSVLLSKAALVEISDQAHMQNNKSPLDQTVQDRIDSASNQLGSKYVRQIMDGLAQPFVIVDKIN</sequence>
<reference evidence="2 3" key="1">
    <citation type="journal article" date="2015" name="Nature">
        <title>rRNA introns, odd ribosomes, and small enigmatic genomes across a large radiation of phyla.</title>
        <authorList>
            <person name="Brown C.T."/>
            <person name="Hug L.A."/>
            <person name="Thomas B.C."/>
            <person name="Sharon I."/>
            <person name="Castelle C.J."/>
            <person name="Singh A."/>
            <person name="Wilkins M.J."/>
            <person name="Williams K.H."/>
            <person name="Banfield J.F."/>
        </authorList>
    </citation>
    <scope>NUCLEOTIDE SEQUENCE [LARGE SCALE GENOMIC DNA]</scope>
</reference>
<dbReference type="Proteomes" id="UP000034881">
    <property type="component" value="Unassembled WGS sequence"/>
</dbReference>
<evidence type="ECO:0000313" key="2">
    <source>
        <dbReference type="EMBL" id="KKR40781.1"/>
    </source>
</evidence>
<protein>
    <submittedName>
        <fullName evidence="2">Uncharacterized protein</fullName>
    </submittedName>
</protein>
<evidence type="ECO:0000313" key="3">
    <source>
        <dbReference type="Proteomes" id="UP000034881"/>
    </source>
</evidence>